<dbReference type="Proteomes" id="UP000320455">
    <property type="component" value="Unassembled WGS sequence"/>
</dbReference>
<dbReference type="AlphaFoldDB" id="A0ABD7S7Q2"/>
<evidence type="ECO:0000313" key="2">
    <source>
        <dbReference type="EMBL" id="TWQ50424.1"/>
    </source>
</evidence>
<sequence length="72" mass="8220">MSDEDLVAHYNNLAMSTVVGTSFYREEIAHRQLARQNARMLSLTRTMARLTWFILFLTAANAAIVFFPLLKA</sequence>
<evidence type="ECO:0000256" key="1">
    <source>
        <dbReference type="SAM" id="Phobius"/>
    </source>
</evidence>
<evidence type="ECO:0000313" key="3">
    <source>
        <dbReference type="Proteomes" id="UP000320455"/>
    </source>
</evidence>
<comment type="caution">
    <text evidence="2">The sequence shown here is derived from an EMBL/GenBank/DDBJ whole genome shotgun (WGS) entry which is preliminary data.</text>
</comment>
<reference evidence="3" key="1">
    <citation type="journal article" date="2020" name="Phytopathology">
        <title>Genomic acquisitions in emerging populations of Xanthomonas vasicola pv. vasculorum infecting corn in the U.S. and Argentina.</title>
        <authorList>
            <person name="Perez-Quintero A.L."/>
        </authorList>
    </citation>
    <scope>NUCLEOTIDE SEQUENCE [LARGE SCALE GENOMIC DNA]</scope>
    <source>
        <strain evidence="3">Xvh-L</strain>
    </source>
</reference>
<keyword evidence="1" id="KW-0812">Transmembrane</keyword>
<keyword evidence="1" id="KW-0472">Membrane</keyword>
<keyword evidence="1" id="KW-1133">Transmembrane helix</keyword>
<accession>A0ABD7S7Q2</accession>
<gene>
    <name evidence="2" type="ORF">FQK01_18450</name>
</gene>
<feature type="transmembrane region" description="Helical" evidence="1">
    <location>
        <begin position="50"/>
        <end position="70"/>
    </location>
</feature>
<dbReference type="EMBL" id="VOCK01000039">
    <property type="protein sequence ID" value="TWQ50424.1"/>
    <property type="molecule type" value="Genomic_DNA"/>
</dbReference>
<name>A0ABD7S7Q2_XANVA</name>
<proteinExistence type="predicted"/>
<protein>
    <submittedName>
        <fullName evidence="2">Uncharacterized protein</fullName>
    </submittedName>
</protein>
<keyword evidence="3" id="KW-1185">Reference proteome</keyword>
<organism evidence="2 3">
    <name type="scientific">Xanthomonas vasicola</name>
    <dbReference type="NCBI Taxonomy" id="56459"/>
    <lineage>
        <taxon>Bacteria</taxon>
        <taxon>Pseudomonadati</taxon>
        <taxon>Pseudomonadota</taxon>
        <taxon>Gammaproteobacteria</taxon>
        <taxon>Lysobacterales</taxon>
        <taxon>Lysobacteraceae</taxon>
        <taxon>Xanthomonas</taxon>
    </lineage>
</organism>